<evidence type="ECO:0000256" key="1">
    <source>
        <dbReference type="SAM" id="MobiDB-lite"/>
    </source>
</evidence>
<gene>
    <name evidence="3" type="ORF">UFOPK3992_00633</name>
</gene>
<name>A0A6J7PCK0_9ZZZZ</name>
<dbReference type="EMBL" id="CAFBOZ010000072">
    <property type="protein sequence ID" value="CAB5000923.1"/>
    <property type="molecule type" value="Genomic_DNA"/>
</dbReference>
<keyword evidence="2" id="KW-1133">Transmembrane helix</keyword>
<reference evidence="3" key="1">
    <citation type="submission" date="2020-05" db="EMBL/GenBank/DDBJ databases">
        <authorList>
            <person name="Chiriac C."/>
            <person name="Salcher M."/>
            <person name="Ghai R."/>
            <person name="Kavagutti S V."/>
        </authorList>
    </citation>
    <scope>NUCLEOTIDE SEQUENCE</scope>
</reference>
<protein>
    <submittedName>
        <fullName evidence="3">Unannotated protein</fullName>
    </submittedName>
</protein>
<proteinExistence type="predicted"/>
<feature type="region of interest" description="Disordered" evidence="1">
    <location>
        <begin position="1"/>
        <end position="25"/>
    </location>
</feature>
<feature type="compositionally biased region" description="Basic and acidic residues" evidence="1">
    <location>
        <begin position="15"/>
        <end position="25"/>
    </location>
</feature>
<sequence length="156" mass="16171">MIKVTGAIVSGSKGGDMREDLPTEARRASGRRRRFQVIGVLAVVAVAAAVIVGISTSGSRSGSLTAAEAAAQYAGATLTCTTGGQTVLTMPGIPTEQTRFEVTWEHQNSETTTGTFVSMSTARWEVATPVIGVGGPPPTIVTVQQSSWWSINASCT</sequence>
<accession>A0A6J7PCK0</accession>
<dbReference type="AlphaFoldDB" id="A0A6J7PCK0"/>
<keyword evidence="2" id="KW-0812">Transmembrane</keyword>
<keyword evidence="2" id="KW-0472">Membrane</keyword>
<organism evidence="3">
    <name type="scientific">freshwater metagenome</name>
    <dbReference type="NCBI Taxonomy" id="449393"/>
    <lineage>
        <taxon>unclassified sequences</taxon>
        <taxon>metagenomes</taxon>
        <taxon>ecological metagenomes</taxon>
    </lineage>
</organism>
<evidence type="ECO:0000256" key="2">
    <source>
        <dbReference type="SAM" id="Phobius"/>
    </source>
</evidence>
<feature type="transmembrane region" description="Helical" evidence="2">
    <location>
        <begin position="35"/>
        <end position="54"/>
    </location>
</feature>
<evidence type="ECO:0000313" key="3">
    <source>
        <dbReference type="EMBL" id="CAB5000923.1"/>
    </source>
</evidence>